<dbReference type="Proteomes" id="UP000325315">
    <property type="component" value="Unassembled WGS sequence"/>
</dbReference>
<accession>A0A5B6UY18</accession>
<evidence type="ECO:0000313" key="1">
    <source>
        <dbReference type="EMBL" id="KAA3458735.1"/>
    </source>
</evidence>
<sequence>MLCGHIEHLSRHHWLVYGKPCHLPVELEHKAFWAIKKLNMDWKSAGNNRLLGLNEMAKF</sequence>
<dbReference type="EMBL" id="SMMG02000010">
    <property type="protein sequence ID" value="KAA3458735.1"/>
    <property type="molecule type" value="Genomic_DNA"/>
</dbReference>
<comment type="caution">
    <text evidence="1">The sequence shown here is derived from an EMBL/GenBank/DDBJ whole genome shotgun (WGS) entry which is preliminary data.</text>
</comment>
<proteinExistence type="predicted"/>
<dbReference type="OrthoDB" id="1430219at2759"/>
<protein>
    <submittedName>
        <fullName evidence="1">Protein NYNRIN-like</fullName>
    </submittedName>
</protein>
<reference evidence="2" key="1">
    <citation type="journal article" date="2019" name="Plant Biotechnol. J.">
        <title>Genome sequencing of the Australian wild diploid species Gossypium australe highlights disease resistance and delayed gland morphogenesis.</title>
        <authorList>
            <person name="Cai Y."/>
            <person name="Cai X."/>
            <person name="Wang Q."/>
            <person name="Wang P."/>
            <person name="Zhang Y."/>
            <person name="Cai C."/>
            <person name="Xu Y."/>
            <person name="Wang K."/>
            <person name="Zhou Z."/>
            <person name="Wang C."/>
            <person name="Geng S."/>
            <person name="Li B."/>
            <person name="Dong Q."/>
            <person name="Hou Y."/>
            <person name="Wang H."/>
            <person name="Ai P."/>
            <person name="Liu Z."/>
            <person name="Yi F."/>
            <person name="Sun M."/>
            <person name="An G."/>
            <person name="Cheng J."/>
            <person name="Zhang Y."/>
            <person name="Shi Q."/>
            <person name="Xie Y."/>
            <person name="Shi X."/>
            <person name="Chang Y."/>
            <person name="Huang F."/>
            <person name="Chen Y."/>
            <person name="Hong S."/>
            <person name="Mi L."/>
            <person name="Sun Q."/>
            <person name="Zhang L."/>
            <person name="Zhou B."/>
            <person name="Peng R."/>
            <person name="Zhang X."/>
            <person name="Liu F."/>
        </authorList>
    </citation>
    <scope>NUCLEOTIDE SEQUENCE [LARGE SCALE GENOMIC DNA]</scope>
    <source>
        <strain evidence="2">cv. PA1801</strain>
    </source>
</reference>
<dbReference type="AlphaFoldDB" id="A0A5B6UY18"/>
<evidence type="ECO:0000313" key="2">
    <source>
        <dbReference type="Proteomes" id="UP000325315"/>
    </source>
</evidence>
<name>A0A5B6UY18_9ROSI</name>
<gene>
    <name evidence="1" type="ORF">EPI10_013312</name>
</gene>
<organism evidence="1 2">
    <name type="scientific">Gossypium australe</name>
    <dbReference type="NCBI Taxonomy" id="47621"/>
    <lineage>
        <taxon>Eukaryota</taxon>
        <taxon>Viridiplantae</taxon>
        <taxon>Streptophyta</taxon>
        <taxon>Embryophyta</taxon>
        <taxon>Tracheophyta</taxon>
        <taxon>Spermatophyta</taxon>
        <taxon>Magnoliopsida</taxon>
        <taxon>eudicotyledons</taxon>
        <taxon>Gunneridae</taxon>
        <taxon>Pentapetalae</taxon>
        <taxon>rosids</taxon>
        <taxon>malvids</taxon>
        <taxon>Malvales</taxon>
        <taxon>Malvaceae</taxon>
        <taxon>Malvoideae</taxon>
        <taxon>Gossypium</taxon>
    </lineage>
</organism>
<keyword evidence="2" id="KW-1185">Reference proteome</keyword>